<dbReference type="RefSeq" id="WP_126990008.1">
    <property type="nucleotide sequence ID" value="NZ_JTFC01000025.1"/>
</dbReference>
<keyword evidence="3" id="KW-1185">Reference proteome</keyword>
<dbReference type="AlphaFoldDB" id="A0A433RW06"/>
<evidence type="ECO:0000313" key="2">
    <source>
        <dbReference type="EMBL" id="RUS57454.1"/>
    </source>
</evidence>
<dbReference type="OrthoDB" id="38294at186818"/>
<proteinExistence type="predicted"/>
<dbReference type="PROSITE" id="PS51257">
    <property type="entry name" value="PROKAR_LIPOPROTEIN"/>
    <property type="match status" value="1"/>
</dbReference>
<dbReference type="EMBL" id="JTFC01000025">
    <property type="protein sequence ID" value="RUS57454.1"/>
    <property type="molecule type" value="Genomic_DNA"/>
</dbReference>
<sequence length="175" mass="19859">MKKITTILAMTLLLAACGDKQTEDAAPQPLKSTTETQSKSATSKNVVQEESVVLYNHFSETDDHVSKGESVPYVYKRDGSLTQFLLKNLEYNQYVKAYSVSKNEKVVMLNFKASVMKTSLFQGSTGATQTREAIGKTFFANMPKLKTLKFRLNGKQEEWDHMNFTDYSRKDFKLN</sequence>
<comment type="caution">
    <text evidence="2">The sequence shown here is derived from an EMBL/GenBank/DDBJ whole genome shotgun (WGS) entry which is preliminary data.</text>
</comment>
<gene>
    <name evidence="2" type="ORF">QI30_05900</name>
</gene>
<protein>
    <submittedName>
        <fullName evidence="2">Uncharacterized protein</fullName>
    </submittedName>
</protein>
<name>A0A433RW06_9BACL</name>
<evidence type="ECO:0000313" key="3">
    <source>
        <dbReference type="Proteomes" id="UP000288623"/>
    </source>
</evidence>
<feature type="compositionally biased region" description="Polar residues" evidence="1">
    <location>
        <begin position="30"/>
        <end position="45"/>
    </location>
</feature>
<organism evidence="2 3">
    <name type="scientific">Candidatus Kurthia intestinigallinarum</name>
    <dbReference type="NCBI Taxonomy" id="1562256"/>
    <lineage>
        <taxon>Bacteria</taxon>
        <taxon>Bacillati</taxon>
        <taxon>Bacillota</taxon>
        <taxon>Bacilli</taxon>
        <taxon>Bacillales</taxon>
        <taxon>Caryophanaceae</taxon>
        <taxon>Kurthia</taxon>
    </lineage>
</organism>
<reference evidence="2 3" key="1">
    <citation type="submission" date="2014-11" db="EMBL/GenBank/DDBJ databases">
        <title>Genome sequence and analysis of novel Kurthia sp.</title>
        <authorList>
            <person name="Lawson J.N."/>
            <person name="Gonzalez J.E."/>
            <person name="Rinauldi L."/>
            <person name="Xuan Z."/>
            <person name="Firman A."/>
            <person name="Shaddox L."/>
            <person name="Trudeau A."/>
            <person name="Shah S."/>
            <person name="Reiman D."/>
        </authorList>
    </citation>
    <scope>NUCLEOTIDE SEQUENCE [LARGE SCALE GENOMIC DNA]</scope>
    <source>
        <strain evidence="2 3">3B1D</strain>
    </source>
</reference>
<feature type="region of interest" description="Disordered" evidence="1">
    <location>
        <begin position="23"/>
        <end position="45"/>
    </location>
</feature>
<accession>A0A433RW06</accession>
<dbReference type="Proteomes" id="UP000288623">
    <property type="component" value="Unassembled WGS sequence"/>
</dbReference>
<evidence type="ECO:0000256" key="1">
    <source>
        <dbReference type="SAM" id="MobiDB-lite"/>
    </source>
</evidence>